<organism evidence="1 2">
    <name type="scientific">Algoriphagus jejuensis</name>
    <dbReference type="NCBI Taxonomy" id="419934"/>
    <lineage>
        <taxon>Bacteria</taxon>
        <taxon>Pseudomonadati</taxon>
        <taxon>Bacteroidota</taxon>
        <taxon>Cytophagia</taxon>
        <taxon>Cytophagales</taxon>
        <taxon>Cyclobacteriaceae</taxon>
        <taxon>Algoriphagus</taxon>
    </lineage>
</organism>
<protein>
    <submittedName>
        <fullName evidence="1">Uncharacterized protein</fullName>
    </submittedName>
</protein>
<reference evidence="2" key="1">
    <citation type="journal article" date="2019" name="Int. J. Syst. Evol. Microbiol.">
        <title>The Global Catalogue of Microorganisms (GCM) 10K type strain sequencing project: providing services to taxonomists for standard genome sequencing and annotation.</title>
        <authorList>
            <consortium name="The Broad Institute Genomics Platform"/>
            <consortium name="The Broad Institute Genome Sequencing Center for Infectious Disease"/>
            <person name="Wu L."/>
            <person name="Ma J."/>
        </authorList>
    </citation>
    <scope>NUCLEOTIDE SEQUENCE [LARGE SCALE GENOMIC DNA]</scope>
    <source>
        <strain evidence="2">JCM 16112</strain>
    </source>
</reference>
<dbReference type="Proteomes" id="UP001500469">
    <property type="component" value="Unassembled WGS sequence"/>
</dbReference>
<evidence type="ECO:0000313" key="1">
    <source>
        <dbReference type="EMBL" id="GAA0877939.1"/>
    </source>
</evidence>
<proteinExistence type="predicted"/>
<evidence type="ECO:0000313" key="2">
    <source>
        <dbReference type="Proteomes" id="UP001500469"/>
    </source>
</evidence>
<keyword evidence="2" id="KW-1185">Reference proteome</keyword>
<name>A0ABP3Y8U0_9BACT</name>
<gene>
    <name evidence="1" type="ORF">GCM10009119_09070</name>
</gene>
<sequence>MAITSYTILSCQSDYQKMEAKELASGNIENELFLGLELGMSQKTFYEKCWKMNGEGILTNGPTELSVEYQVEMPSSLPTKMRFYPKFKDDKIYQMPVDYTYDGWAPYNKELSVENLRKDVVNLYESWYGQGFIEVKSEDGNQVVFVKVDGNRRTRIFKKNLSTVRVEILDLRVQRELEENTE</sequence>
<comment type="caution">
    <text evidence="1">The sequence shown here is derived from an EMBL/GenBank/DDBJ whole genome shotgun (WGS) entry which is preliminary data.</text>
</comment>
<accession>A0ABP3Y8U0</accession>
<dbReference type="EMBL" id="BAAAFI010000002">
    <property type="protein sequence ID" value="GAA0877939.1"/>
    <property type="molecule type" value="Genomic_DNA"/>
</dbReference>